<comment type="subcellular location">
    <subcellularLocation>
        <location evidence="2 9">Membrane</location>
        <topology evidence="2 9">Multi-pass membrane protein</topology>
    </subcellularLocation>
</comment>
<dbReference type="PANTHER" id="PTHR23137:SF36">
    <property type="entry name" value="VESICLE TRANSPORT PROTEIN SFT2C"/>
    <property type="match status" value="1"/>
</dbReference>
<feature type="transmembrane region" description="Helical" evidence="9">
    <location>
        <begin position="171"/>
        <end position="192"/>
    </location>
</feature>
<proteinExistence type="inferred from homology"/>
<dbReference type="GO" id="GO:0012505">
    <property type="term" value="C:endomembrane system"/>
    <property type="evidence" value="ECO:0007669"/>
    <property type="project" value="UniProtKB-ARBA"/>
</dbReference>
<sequence>MLNHFLHDTTKEPLIKPADEELPAPLRTFLGVSPEKPAEPAQQPSLTSADLETQGRLSSWFKQSDDDPLMPKSLSRKQRLLGFVICLLTASFCLCLAMVFLPLLTTPFGMRKYVLLHSLGSLLLIGSFSFLWGPWNHLKSLCTLEKLPFTIGFTLSLFGGLYAVLAWHSAAFAALALISQLSLICWQIIVSIPGGRTGLQAMIRGGYWTIKGVARGLPV</sequence>
<keyword evidence="5 9" id="KW-0653">Protein transport</keyword>
<dbReference type="InterPro" id="IPR011691">
    <property type="entry name" value="Vesicle_transpt_SFT2"/>
</dbReference>
<comment type="function">
    <text evidence="1 9">May be involved in fusion of retrograde transport vesicles derived from an endocytic compartment with the Golgi complex.</text>
</comment>
<accession>A0A183AKZ9</accession>
<keyword evidence="3 9" id="KW-0813">Transport</keyword>
<dbReference type="GO" id="GO:0015031">
    <property type="term" value="P:protein transport"/>
    <property type="evidence" value="ECO:0007669"/>
    <property type="project" value="UniProtKB-KW"/>
</dbReference>
<dbReference type="Pfam" id="PF04178">
    <property type="entry name" value="Got1"/>
    <property type="match status" value="1"/>
</dbReference>
<evidence type="ECO:0000256" key="6">
    <source>
        <dbReference type="ARBA" id="ARBA00022989"/>
    </source>
</evidence>
<evidence type="ECO:0000256" key="9">
    <source>
        <dbReference type="RuleBase" id="RU363111"/>
    </source>
</evidence>
<keyword evidence="7 9" id="KW-0472">Membrane</keyword>
<evidence type="ECO:0000256" key="1">
    <source>
        <dbReference type="ARBA" id="ARBA00003566"/>
    </source>
</evidence>
<reference evidence="13" key="1">
    <citation type="submission" date="2016-06" db="UniProtKB">
        <authorList>
            <consortium name="WormBaseParasite"/>
        </authorList>
    </citation>
    <scope>IDENTIFICATION</scope>
</reference>
<feature type="compositionally biased region" description="Polar residues" evidence="10">
    <location>
        <begin position="42"/>
        <end position="52"/>
    </location>
</feature>
<dbReference type="OrthoDB" id="660759at2759"/>
<feature type="transmembrane region" description="Helical" evidence="9">
    <location>
        <begin position="113"/>
        <end position="135"/>
    </location>
</feature>
<evidence type="ECO:0000256" key="8">
    <source>
        <dbReference type="ARBA" id="ARBA00025800"/>
    </source>
</evidence>
<keyword evidence="6 9" id="KW-1133">Transmembrane helix</keyword>
<dbReference type="GO" id="GO:0005737">
    <property type="term" value="C:cytoplasm"/>
    <property type="evidence" value="ECO:0007669"/>
    <property type="project" value="UniProtKB-ARBA"/>
</dbReference>
<protein>
    <recommendedName>
        <fullName evidence="9">Vesicle transport protein</fullName>
    </recommendedName>
</protein>
<dbReference type="PANTHER" id="PTHR23137">
    <property type="entry name" value="VESICLE TRANSPORT PROTEIN-RELATED"/>
    <property type="match status" value="1"/>
</dbReference>
<dbReference type="GO" id="GO:0016192">
    <property type="term" value="P:vesicle-mediated transport"/>
    <property type="evidence" value="ECO:0007669"/>
    <property type="project" value="InterPro"/>
</dbReference>
<gene>
    <name evidence="11" type="ORF">ECPE_LOCUS7633</name>
</gene>
<evidence type="ECO:0000313" key="12">
    <source>
        <dbReference type="Proteomes" id="UP000272942"/>
    </source>
</evidence>
<dbReference type="EMBL" id="UZAN01044867">
    <property type="protein sequence ID" value="VDP81629.1"/>
    <property type="molecule type" value="Genomic_DNA"/>
</dbReference>
<evidence type="ECO:0000313" key="11">
    <source>
        <dbReference type="EMBL" id="VDP81629.1"/>
    </source>
</evidence>
<evidence type="ECO:0000256" key="10">
    <source>
        <dbReference type="SAM" id="MobiDB-lite"/>
    </source>
</evidence>
<reference evidence="11 12" key="2">
    <citation type="submission" date="2018-11" db="EMBL/GenBank/DDBJ databases">
        <authorList>
            <consortium name="Pathogen Informatics"/>
        </authorList>
    </citation>
    <scope>NUCLEOTIDE SEQUENCE [LARGE SCALE GENOMIC DNA]</scope>
    <source>
        <strain evidence="11 12">Egypt</strain>
    </source>
</reference>
<evidence type="ECO:0000256" key="7">
    <source>
        <dbReference type="ARBA" id="ARBA00023136"/>
    </source>
</evidence>
<dbReference type="AlphaFoldDB" id="A0A183AKZ9"/>
<organism evidence="13">
    <name type="scientific">Echinostoma caproni</name>
    <dbReference type="NCBI Taxonomy" id="27848"/>
    <lineage>
        <taxon>Eukaryota</taxon>
        <taxon>Metazoa</taxon>
        <taxon>Spiralia</taxon>
        <taxon>Lophotrochozoa</taxon>
        <taxon>Platyhelminthes</taxon>
        <taxon>Trematoda</taxon>
        <taxon>Digenea</taxon>
        <taxon>Plagiorchiida</taxon>
        <taxon>Echinostomata</taxon>
        <taxon>Echinostomatoidea</taxon>
        <taxon>Echinostomatidae</taxon>
        <taxon>Echinostoma</taxon>
    </lineage>
</organism>
<evidence type="ECO:0000313" key="13">
    <source>
        <dbReference type="WBParaSite" id="ECPE_0000765001-mRNA-1"/>
    </source>
</evidence>
<evidence type="ECO:0000256" key="5">
    <source>
        <dbReference type="ARBA" id="ARBA00022927"/>
    </source>
</evidence>
<feature type="region of interest" description="Disordered" evidence="10">
    <location>
        <begin position="33"/>
        <end position="52"/>
    </location>
</feature>
<keyword evidence="12" id="KW-1185">Reference proteome</keyword>
<keyword evidence="4 9" id="KW-0812">Transmembrane</keyword>
<feature type="transmembrane region" description="Helical" evidence="9">
    <location>
        <begin position="80"/>
        <end position="101"/>
    </location>
</feature>
<dbReference type="WBParaSite" id="ECPE_0000765001-mRNA-1">
    <property type="protein sequence ID" value="ECPE_0000765001-mRNA-1"/>
    <property type="gene ID" value="ECPE_0000765001"/>
</dbReference>
<evidence type="ECO:0000256" key="2">
    <source>
        <dbReference type="ARBA" id="ARBA00004141"/>
    </source>
</evidence>
<evidence type="ECO:0000256" key="4">
    <source>
        <dbReference type="ARBA" id="ARBA00022692"/>
    </source>
</evidence>
<comment type="similarity">
    <text evidence="8 9">Belongs to the SFT2 family.</text>
</comment>
<evidence type="ECO:0000256" key="3">
    <source>
        <dbReference type="ARBA" id="ARBA00022448"/>
    </source>
</evidence>
<dbReference type="InterPro" id="IPR007305">
    <property type="entry name" value="Vesicle_transpt_Got1/SFT2"/>
</dbReference>
<dbReference type="Proteomes" id="UP000272942">
    <property type="component" value="Unassembled WGS sequence"/>
</dbReference>
<feature type="transmembrane region" description="Helical" evidence="9">
    <location>
        <begin position="147"/>
        <end position="165"/>
    </location>
</feature>
<name>A0A183AKZ9_9TREM</name>
<dbReference type="GO" id="GO:0016020">
    <property type="term" value="C:membrane"/>
    <property type="evidence" value="ECO:0007669"/>
    <property type="project" value="UniProtKB-SubCell"/>
</dbReference>